<keyword evidence="7" id="KW-0808">Transferase</keyword>
<dbReference type="Pfam" id="PF07228">
    <property type="entry name" value="SpoIIE"/>
    <property type="match status" value="1"/>
</dbReference>
<dbReference type="GO" id="GO:0016791">
    <property type="term" value="F:phosphatase activity"/>
    <property type="evidence" value="ECO:0007669"/>
    <property type="project" value="TreeGrafter"/>
</dbReference>
<dbReference type="PRINTS" id="PR01033">
    <property type="entry name" value="PHYTOCHROME"/>
</dbReference>
<evidence type="ECO:0000313" key="7">
    <source>
        <dbReference type="EMBL" id="NYD23799.1"/>
    </source>
</evidence>
<keyword evidence="7" id="KW-0418">Kinase</keyword>
<name>A0A7Y9J260_9ACTN</name>
<evidence type="ECO:0000256" key="1">
    <source>
        <dbReference type="ARBA" id="ARBA00022543"/>
    </source>
</evidence>
<dbReference type="Gene3D" id="3.30.450.270">
    <property type="match status" value="1"/>
</dbReference>
<dbReference type="SMART" id="SM00331">
    <property type="entry name" value="PP2C_SIG"/>
    <property type="match status" value="1"/>
</dbReference>
<dbReference type="Gene3D" id="3.30.450.40">
    <property type="match status" value="1"/>
</dbReference>
<evidence type="ECO:0000259" key="6">
    <source>
        <dbReference type="PROSITE" id="PS50046"/>
    </source>
</evidence>
<dbReference type="EMBL" id="JACCBB010000001">
    <property type="protein sequence ID" value="NYD23799.1"/>
    <property type="molecule type" value="Genomic_DNA"/>
</dbReference>
<dbReference type="Pfam" id="PF08446">
    <property type="entry name" value="PAS_2"/>
    <property type="match status" value="1"/>
</dbReference>
<evidence type="ECO:0000256" key="4">
    <source>
        <dbReference type="ARBA" id="ARBA00022991"/>
    </source>
</evidence>
<keyword evidence="5" id="KW-0675">Receptor</keyword>
<proteinExistence type="predicted"/>
<dbReference type="Pfam" id="PF01590">
    <property type="entry name" value="GAF"/>
    <property type="match status" value="1"/>
</dbReference>
<dbReference type="InterPro" id="IPR013654">
    <property type="entry name" value="PAS_2"/>
</dbReference>
<dbReference type="GO" id="GO:0016301">
    <property type="term" value="F:kinase activity"/>
    <property type="evidence" value="ECO:0007669"/>
    <property type="project" value="UniProtKB-KW"/>
</dbReference>
<keyword evidence="4" id="KW-0157">Chromophore</keyword>
<dbReference type="GO" id="GO:0009881">
    <property type="term" value="F:photoreceptor activity"/>
    <property type="evidence" value="ECO:0007669"/>
    <property type="project" value="UniProtKB-KW"/>
</dbReference>
<dbReference type="InterPro" id="IPR035965">
    <property type="entry name" value="PAS-like_dom_sf"/>
</dbReference>
<dbReference type="InterPro" id="IPR016132">
    <property type="entry name" value="Phyto_chromo_attachment"/>
</dbReference>
<keyword evidence="8" id="KW-1185">Reference proteome</keyword>
<dbReference type="GO" id="GO:0006355">
    <property type="term" value="P:regulation of DNA-templated transcription"/>
    <property type="evidence" value="ECO:0007669"/>
    <property type="project" value="InterPro"/>
</dbReference>
<dbReference type="InterPro" id="IPR036457">
    <property type="entry name" value="PPM-type-like_dom_sf"/>
</dbReference>
<reference evidence="7 8" key="1">
    <citation type="submission" date="2020-07" db="EMBL/GenBank/DDBJ databases">
        <title>Sequencing the genomes of 1000 actinobacteria strains.</title>
        <authorList>
            <person name="Klenk H.-P."/>
        </authorList>
    </citation>
    <scope>NUCLEOTIDE SEQUENCE [LARGE SCALE GENOMIC DNA]</scope>
    <source>
        <strain evidence="7 8">DSM 7487</strain>
    </source>
</reference>
<dbReference type="AlphaFoldDB" id="A0A7Y9J260"/>
<evidence type="ECO:0000256" key="5">
    <source>
        <dbReference type="ARBA" id="ARBA00023170"/>
    </source>
</evidence>
<gene>
    <name evidence="7" type="ORF">BJ968_003339</name>
</gene>
<dbReference type="PANTHER" id="PTHR43156:SF2">
    <property type="entry name" value="STAGE II SPORULATION PROTEIN E"/>
    <property type="match status" value="1"/>
</dbReference>
<dbReference type="Pfam" id="PF00360">
    <property type="entry name" value="PHY"/>
    <property type="match status" value="1"/>
</dbReference>
<protein>
    <submittedName>
        <fullName evidence="7">Light-regulated signal transduction histidine kinase (Bacteriophytochrome)</fullName>
    </submittedName>
</protein>
<comment type="caution">
    <text evidence="7">The sequence shown here is derived from an EMBL/GenBank/DDBJ whole genome shotgun (WGS) entry which is preliminary data.</text>
</comment>
<organism evidence="7 8">
    <name type="scientific">Kineococcus aurantiacus</name>
    <dbReference type="NCBI Taxonomy" id="37633"/>
    <lineage>
        <taxon>Bacteria</taxon>
        <taxon>Bacillati</taxon>
        <taxon>Actinomycetota</taxon>
        <taxon>Actinomycetes</taxon>
        <taxon>Kineosporiales</taxon>
        <taxon>Kineosporiaceae</taxon>
        <taxon>Kineococcus</taxon>
    </lineage>
</organism>
<dbReference type="InterPro" id="IPR013515">
    <property type="entry name" value="Phytochrome_cen-reg"/>
</dbReference>
<dbReference type="InterPro" id="IPR003018">
    <property type="entry name" value="GAF"/>
</dbReference>
<feature type="domain" description="Phytochrome chromophore attachment site" evidence="6">
    <location>
        <begin position="160"/>
        <end position="319"/>
    </location>
</feature>
<dbReference type="SUPFAM" id="SSF81606">
    <property type="entry name" value="PP2C-like"/>
    <property type="match status" value="1"/>
</dbReference>
<keyword evidence="1" id="KW-0600">Photoreceptor protein</keyword>
<sequence length="755" mass="80397">MSEVSPYVPVYGEVDLTNCDREPIHVPGAVQPHGFLLAVDRGDERVVVASGTTADFLGRSAQEVVGRPLAQVLGDRLAADVLGVEASDVLSEPLRARLEPAPGAGSDAGSDAGTEVDVVVHLSGERLVVEVEPVDTSPAGAPVSYRTARAAVSRLSETSSVDQLCRRLAHEVRRLTGFDRVMVYRFDAQWNGEVVAEDRREDLNAFLGLHYPAGDIPAQARRLYTVNWTRLIADVSYVPSRLHPVLDPATRAPLDLSFSVLRSVSPIHVEYLRNMGVTASMSVSLVQDGQLWGLVACHHYSGPHRPSHDVRSAAEFLGQTASQLILSRQRADDREDVLRARELLAAVVADVAGSGREPLSGLAGDERLLELVGAGGAALWDGSRLLTLGRVPGRAALQRTAAVLARADGAPTFTDHLASLAPGLAEVEREAAGALRVGLGADRWLLWVRPEQEEVVDWGGDPRNKEIAAAEGPDVRLSPRKSFEKWRETVRGRSTPWQRWHAETAEQLRNQLTSLVLGRARDQIAIAESLQRAVVLDEAPAFDGLQVLARYRPAEGSQLGGDWWDALGLPDGRVAVVVGDVAGHGVHAAAAMAQLRTALRAYLLEGHGPAGCLDRLDELVGTLSGPRTATAVVAVVAPDRATVRFASAGHPPPLLAAGGTCRPLDVPSRPLLGVGAGRATDVDVDLPPGGCVLLHSDGLVERRGRSLRETTGLLRAAAAPGPVGEDLGAFVEHLMTVVPGAEGDDTTLVALRRRP</sequence>
<dbReference type="SUPFAM" id="SSF55785">
    <property type="entry name" value="PYP-like sensor domain (PAS domain)"/>
    <property type="match status" value="1"/>
</dbReference>
<dbReference type="RefSeq" id="WP_179753789.1">
    <property type="nucleotide sequence ID" value="NZ_BAAAGN010000003.1"/>
</dbReference>
<dbReference type="InterPro" id="IPR001932">
    <property type="entry name" value="PPM-type_phosphatase-like_dom"/>
</dbReference>
<dbReference type="InterPro" id="IPR043150">
    <property type="entry name" value="Phytochrome_PHY_sf"/>
</dbReference>
<dbReference type="PROSITE" id="PS50046">
    <property type="entry name" value="PHYTOCHROME_2"/>
    <property type="match status" value="1"/>
</dbReference>
<evidence type="ECO:0000256" key="3">
    <source>
        <dbReference type="ARBA" id="ARBA00022801"/>
    </source>
</evidence>
<dbReference type="InterPro" id="IPR029016">
    <property type="entry name" value="GAF-like_dom_sf"/>
</dbReference>
<dbReference type="Gene3D" id="3.30.450.20">
    <property type="entry name" value="PAS domain"/>
    <property type="match status" value="1"/>
</dbReference>
<dbReference type="InterPro" id="IPR052016">
    <property type="entry name" value="Bact_Sigma-Reg"/>
</dbReference>
<keyword evidence="3" id="KW-0378">Hydrolase</keyword>
<dbReference type="InterPro" id="IPR001294">
    <property type="entry name" value="Phytochrome"/>
</dbReference>
<accession>A0A7Y9J260</accession>
<keyword evidence="2" id="KW-0716">Sensory transduction</keyword>
<evidence type="ECO:0000256" key="2">
    <source>
        <dbReference type="ARBA" id="ARBA00022606"/>
    </source>
</evidence>
<evidence type="ECO:0000313" key="8">
    <source>
        <dbReference type="Proteomes" id="UP000521922"/>
    </source>
</evidence>
<dbReference type="PANTHER" id="PTHR43156">
    <property type="entry name" value="STAGE II SPORULATION PROTEIN E-RELATED"/>
    <property type="match status" value="1"/>
</dbReference>
<dbReference type="SMART" id="SM00065">
    <property type="entry name" value="GAF"/>
    <property type="match status" value="1"/>
</dbReference>
<dbReference type="Proteomes" id="UP000521922">
    <property type="component" value="Unassembled WGS sequence"/>
</dbReference>
<dbReference type="SUPFAM" id="SSF55781">
    <property type="entry name" value="GAF domain-like"/>
    <property type="match status" value="2"/>
</dbReference>
<dbReference type="Gene3D" id="3.60.40.10">
    <property type="entry name" value="PPM-type phosphatase domain"/>
    <property type="match status" value="1"/>
</dbReference>
<dbReference type="GO" id="GO:0009584">
    <property type="term" value="P:detection of visible light"/>
    <property type="evidence" value="ECO:0007669"/>
    <property type="project" value="InterPro"/>
</dbReference>